<dbReference type="OrthoDB" id="2196114at2759"/>
<keyword evidence="5" id="KW-1185">Reference proteome</keyword>
<feature type="compositionally biased region" description="Basic and acidic residues" evidence="3">
    <location>
        <begin position="191"/>
        <end position="205"/>
    </location>
</feature>
<evidence type="ECO:0000256" key="2">
    <source>
        <dbReference type="ARBA" id="ARBA00022833"/>
    </source>
</evidence>
<dbReference type="PANTHER" id="PTHR46771">
    <property type="entry name" value="DETERIN"/>
    <property type="match status" value="1"/>
</dbReference>
<keyword evidence="1" id="KW-0479">Metal-binding</keyword>
<feature type="compositionally biased region" description="Acidic residues" evidence="3">
    <location>
        <begin position="245"/>
        <end position="260"/>
    </location>
</feature>
<dbReference type="SMART" id="SM00238">
    <property type="entry name" value="BIR"/>
    <property type="match status" value="1"/>
</dbReference>
<dbReference type="STRING" id="39966.A0A369J013"/>
<dbReference type="PANTHER" id="PTHR46771:SF5">
    <property type="entry name" value="DETERIN"/>
    <property type="match status" value="1"/>
</dbReference>
<proteinExistence type="predicted"/>
<evidence type="ECO:0000313" key="5">
    <source>
        <dbReference type="Proteomes" id="UP000076154"/>
    </source>
</evidence>
<dbReference type="Pfam" id="PF00653">
    <property type="entry name" value="BIR"/>
    <property type="match status" value="2"/>
</dbReference>
<comment type="caution">
    <text evidence="4">The sequence shown here is derived from an EMBL/GenBank/DDBJ whole genome shotgun (WGS) entry which is preliminary data.</text>
</comment>
<name>A0A369J013_HYPMA</name>
<dbReference type="SUPFAM" id="SSF57924">
    <property type="entry name" value="Inhibitor of apoptosis (IAP) repeat"/>
    <property type="match status" value="2"/>
</dbReference>
<dbReference type="Proteomes" id="UP000076154">
    <property type="component" value="Unassembled WGS sequence"/>
</dbReference>
<organism evidence="4 5">
    <name type="scientific">Hypsizygus marmoreus</name>
    <name type="common">White beech mushroom</name>
    <name type="synonym">Agaricus marmoreus</name>
    <dbReference type="NCBI Taxonomy" id="39966"/>
    <lineage>
        <taxon>Eukaryota</taxon>
        <taxon>Fungi</taxon>
        <taxon>Dikarya</taxon>
        <taxon>Basidiomycota</taxon>
        <taxon>Agaricomycotina</taxon>
        <taxon>Agaricomycetes</taxon>
        <taxon>Agaricomycetidae</taxon>
        <taxon>Agaricales</taxon>
        <taxon>Tricholomatineae</taxon>
        <taxon>Lyophyllaceae</taxon>
        <taxon>Hypsizygus</taxon>
    </lineage>
</organism>
<evidence type="ECO:0000256" key="1">
    <source>
        <dbReference type="ARBA" id="ARBA00022723"/>
    </source>
</evidence>
<protein>
    <submittedName>
        <fullName evidence="4">Protein bir1</fullName>
    </submittedName>
</protein>
<gene>
    <name evidence="4" type="primary">bir1_0</name>
    <name evidence="4" type="ORF">Hypma_004683</name>
</gene>
<reference evidence="4" key="1">
    <citation type="submission" date="2018-04" db="EMBL/GenBank/DDBJ databases">
        <title>Whole genome sequencing of Hypsizygus marmoreus.</title>
        <authorList>
            <person name="Choi I.-G."/>
            <person name="Min B."/>
            <person name="Kim J.-G."/>
            <person name="Kim S."/>
            <person name="Oh Y.-L."/>
            <person name="Kong W.-S."/>
            <person name="Park H."/>
            <person name="Jeong J."/>
            <person name="Song E.-S."/>
        </authorList>
    </citation>
    <scope>NUCLEOTIDE SEQUENCE [LARGE SCALE GENOMIC DNA]</scope>
    <source>
        <strain evidence="4">51987-8</strain>
    </source>
</reference>
<accession>A0A369J013</accession>
<dbReference type="Gene3D" id="1.10.1170.10">
    <property type="entry name" value="Inhibitor Of Apoptosis Protein (2mihbC-IAP-1), Chain A"/>
    <property type="match status" value="2"/>
</dbReference>
<evidence type="ECO:0000313" key="4">
    <source>
        <dbReference type="EMBL" id="RDB15341.1"/>
    </source>
</evidence>
<dbReference type="PROSITE" id="PS50143">
    <property type="entry name" value="BIR_REPEAT_2"/>
    <property type="match status" value="1"/>
</dbReference>
<dbReference type="GO" id="GO:0046872">
    <property type="term" value="F:metal ion binding"/>
    <property type="evidence" value="ECO:0007669"/>
    <property type="project" value="UniProtKB-KW"/>
</dbReference>
<feature type="non-terminal residue" evidence="4">
    <location>
        <position position="260"/>
    </location>
</feature>
<dbReference type="InParanoid" id="A0A369J013"/>
<dbReference type="InterPro" id="IPR001370">
    <property type="entry name" value="BIR_rpt"/>
</dbReference>
<dbReference type="InterPro" id="IPR051190">
    <property type="entry name" value="Baculoviral_IAP"/>
</dbReference>
<feature type="region of interest" description="Disordered" evidence="3">
    <location>
        <begin position="180"/>
        <end position="260"/>
    </location>
</feature>
<sequence>MEALQARIESFAKAKRVKNPAKPSSTITLKWPHPAHFTATSESLAEAGFYFNPSLEDRDNVTCYMCDKQLSDWEAQDDPFDIHWEKRGVKCCWAAVRCGLRGDMDRHGAFIFPDKSRLPSSKAMERARLETFSAGDGWMHDQDANHGANSRKMAHAGFVYTPQHAGDDLATCLYSKPASRQSRAASTSKQQHKELSVPTKTHDGSGEDESDAAPPSRRSRAASSSAKGRKLARSQSRTELGDVAEGADEDDAGEAEEEVV</sequence>
<evidence type="ECO:0000256" key="3">
    <source>
        <dbReference type="SAM" id="MobiDB-lite"/>
    </source>
</evidence>
<dbReference type="EMBL" id="LUEZ02000181">
    <property type="protein sequence ID" value="RDB15341.1"/>
    <property type="molecule type" value="Genomic_DNA"/>
</dbReference>
<feature type="compositionally biased region" description="Low complexity" evidence="3">
    <location>
        <begin position="212"/>
        <end position="226"/>
    </location>
</feature>
<feature type="compositionally biased region" description="Polar residues" evidence="3">
    <location>
        <begin position="180"/>
        <end position="189"/>
    </location>
</feature>
<dbReference type="AlphaFoldDB" id="A0A369J013"/>
<keyword evidence="2" id="KW-0862">Zinc</keyword>